<dbReference type="Proteomes" id="UP000198504">
    <property type="component" value="Unassembled WGS sequence"/>
</dbReference>
<reference evidence="2" key="1">
    <citation type="submission" date="2016-10" db="EMBL/GenBank/DDBJ databases">
        <authorList>
            <person name="Varghese N."/>
            <person name="Submissions S."/>
        </authorList>
    </citation>
    <scope>NUCLEOTIDE SEQUENCE [LARGE SCALE GENOMIC DNA]</scope>
    <source>
        <strain evidence="2">CGMCC 4.6856</strain>
    </source>
</reference>
<dbReference type="EMBL" id="FOFA01000009">
    <property type="protein sequence ID" value="SER12235.1"/>
    <property type="molecule type" value="Genomic_DNA"/>
</dbReference>
<dbReference type="Pfam" id="PF05133">
    <property type="entry name" value="SPP1_portal"/>
    <property type="match status" value="1"/>
</dbReference>
<protein>
    <submittedName>
        <fullName evidence="1">Phage portal protein, SPP1 Gp6-like</fullName>
    </submittedName>
</protein>
<dbReference type="OrthoDB" id="1780383at2"/>
<gene>
    <name evidence="1" type="ORF">SAMN05421756_10910</name>
</gene>
<dbReference type="InterPro" id="IPR021145">
    <property type="entry name" value="Portal_protein_SPP1_Gp6-like"/>
</dbReference>
<name>A0A1H9LM78_9ACTN</name>
<evidence type="ECO:0000313" key="2">
    <source>
        <dbReference type="Proteomes" id="UP000198504"/>
    </source>
</evidence>
<evidence type="ECO:0000313" key="1">
    <source>
        <dbReference type="EMBL" id="SER12235.1"/>
    </source>
</evidence>
<keyword evidence="2" id="KW-1185">Reference proteome</keyword>
<dbReference type="RefSeq" id="WP_091184461.1">
    <property type="nucleotide sequence ID" value="NZ_FOFA01000009.1"/>
</dbReference>
<accession>A0A1H9LM78</accession>
<proteinExistence type="predicted"/>
<dbReference type="AlphaFoldDB" id="A0A1H9LM78"/>
<dbReference type="STRING" id="1036181.SAMN05421756_10910"/>
<organism evidence="1 2">
    <name type="scientific">Microlunatus flavus</name>
    <dbReference type="NCBI Taxonomy" id="1036181"/>
    <lineage>
        <taxon>Bacteria</taxon>
        <taxon>Bacillati</taxon>
        <taxon>Actinomycetota</taxon>
        <taxon>Actinomycetes</taxon>
        <taxon>Propionibacteriales</taxon>
        <taxon>Propionibacteriaceae</taxon>
        <taxon>Microlunatus</taxon>
    </lineage>
</organism>
<sequence length="447" mass="47464">MALLTQVEALSRQIDARQVRLHEADRYYAGTQPLAYLSPAARKALGDRLASVAANYVKLATDSLAERLAVDGFRVGGQTLTDVWVDWRACGMDRAHRVAITEALVLGQAFLTCWADPTGAPVVTVDSPREVAVTRDPLSREVTTALKRWRDDDGTARAVLYAAETITLWRGPEVPEGGALPTTGWRYSDTRANPLGVVPVVELTNAGRLLDTYGTPEARDIWTLCDALAKLLSDVLVASEATALPRRWATGLQIVEDDDGNPVNPFSTEPGSVWQSESEATRFGSCPEPTLGGYGGLIEVILRQIGSIAGLPDHLMGFAGTEPSSAEQIRASESSLVARANARQVTFSPAFSKVAALVQAIRTGGRVRTDVEVVWASPESRTVAQAADAAAKVVAAGLLSVERAQAVYLGLTPAEVEAERAAKVRAALDAAPLTLPPAIPVGTSPTP</sequence>